<gene>
    <name evidence="8" type="ORF">J437_LFUL006796</name>
</gene>
<dbReference type="AlphaFoldDB" id="A0A8K0JUN1"/>
<dbReference type="GO" id="GO:0005068">
    <property type="term" value="F:transmembrane receptor protein tyrosine kinase adaptor activity"/>
    <property type="evidence" value="ECO:0007669"/>
    <property type="project" value="TreeGrafter"/>
</dbReference>
<dbReference type="PANTHER" id="PTHR21258:SF55">
    <property type="entry name" value="FI23523P1"/>
    <property type="match status" value="1"/>
</dbReference>
<dbReference type="InterPro" id="IPR002404">
    <property type="entry name" value="IRS_PTB"/>
</dbReference>
<feature type="region of interest" description="Disordered" evidence="6">
    <location>
        <begin position="499"/>
        <end position="520"/>
    </location>
</feature>
<dbReference type="EMBL" id="KZ308144">
    <property type="protein sequence ID" value="KAG8222773.1"/>
    <property type="molecule type" value="Genomic_DNA"/>
</dbReference>
<evidence type="ECO:0000256" key="2">
    <source>
        <dbReference type="ARBA" id="ARBA00022553"/>
    </source>
</evidence>
<comment type="subcellular location">
    <subcellularLocation>
        <location evidence="1">Membrane</location>
    </subcellularLocation>
</comment>
<organism evidence="8 9">
    <name type="scientific">Ladona fulva</name>
    <name type="common">Scarce chaser dragonfly</name>
    <name type="synonym">Libellula fulva</name>
    <dbReference type="NCBI Taxonomy" id="123851"/>
    <lineage>
        <taxon>Eukaryota</taxon>
        <taxon>Metazoa</taxon>
        <taxon>Ecdysozoa</taxon>
        <taxon>Arthropoda</taxon>
        <taxon>Hexapoda</taxon>
        <taxon>Insecta</taxon>
        <taxon>Pterygota</taxon>
        <taxon>Palaeoptera</taxon>
        <taxon>Odonata</taxon>
        <taxon>Epiprocta</taxon>
        <taxon>Anisoptera</taxon>
        <taxon>Libelluloidea</taxon>
        <taxon>Libellulidae</taxon>
        <taxon>Ladona</taxon>
    </lineage>
</organism>
<dbReference type="PROSITE" id="PS51064">
    <property type="entry name" value="IRS_PTB"/>
    <property type="match status" value="1"/>
</dbReference>
<keyword evidence="2" id="KW-0597">Phosphoprotein</keyword>
<dbReference type="GO" id="GO:0005737">
    <property type="term" value="C:cytoplasm"/>
    <property type="evidence" value="ECO:0007669"/>
    <property type="project" value="TreeGrafter"/>
</dbReference>
<evidence type="ECO:0000313" key="9">
    <source>
        <dbReference type="Proteomes" id="UP000792457"/>
    </source>
</evidence>
<feature type="region of interest" description="Disordered" evidence="6">
    <location>
        <begin position="456"/>
        <end position="478"/>
    </location>
</feature>
<dbReference type="Proteomes" id="UP000792457">
    <property type="component" value="Unassembled WGS sequence"/>
</dbReference>
<proteinExistence type="predicted"/>
<keyword evidence="9" id="KW-1185">Reference proteome</keyword>
<dbReference type="SMART" id="SM01244">
    <property type="entry name" value="IRS"/>
    <property type="match status" value="1"/>
</dbReference>
<dbReference type="GO" id="GO:0005104">
    <property type="term" value="F:fibroblast growth factor receptor binding"/>
    <property type="evidence" value="ECO:0007669"/>
    <property type="project" value="TreeGrafter"/>
</dbReference>
<dbReference type="CDD" id="cd01202">
    <property type="entry name" value="PTB_FRS2"/>
    <property type="match status" value="1"/>
</dbReference>
<dbReference type="InterPro" id="IPR011993">
    <property type="entry name" value="PH-like_dom_sf"/>
</dbReference>
<evidence type="ECO:0000256" key="6">
    <source>
        <dbReference type="SAM" id="MobiDB-lite"/>
    </source>
</evidence>
<protein>
    <recommendedName>
        <fullName evidence="7">IRS-type PTB domain-containing protein</fullName>
    </recommendedName>
</protein>
<accession>A0A8K0JUN1</accession>
<dbReference type="GO" id="GO:0008543">
    <property type="term" value="P:fibroblast growth factor receptor signaling pathway"/>
    <property type="evidence" value="ECO:0007669"/>
    <property type="project" value="TreeGrafter"/>
</dbReference>
<evidence type="ECO:0000256" key="3">
    <source>
        <dbReference type="ARBA" id="ARBA00022707"/>
    </source>
</evidence>
<dbReference type="OrthoDB" id="6279276at2759"/>
<evidence type="ECO:0000259" key="7">
    <source>
        <dbReference type="PROSITE" id="PS51064"/>
    </source>
</evidence>
<evidence type="ECO:0000313" key="8">
    <source>
        <dbReference type="EMBL" id="KAG8222773.1"/>
    </source>
</evidence>
<dbReference type="InterPro" id="IPR050996">
    <property type="entry name" value="Docking_Protein_DOK"/>
</dbReference>
<comment type="caution">
    <text evidence="8">The sequence shown here is derived from an EMBL/GenBank/DDBJ whole genome shotgun (WGS) entry which is preliminary data.</text>
</comment>
<evidence type="ECO:0000256" key="5">
    <source>
        <dbReference type="ARBA" id="ARBA00023288"/>
    </source>
</evidence>
<reference evidence="8" key="1">
    <citation type="submission" date="2013-04" db="EMBL/GenBank/DDBJ databases">
        <authorList>
            <person name="Qu J."/>
            <person name="Murali S.C."/>
            <person name="Bandaranaike D."/>
            <person name="Bellair M."/>
            <person name="Blankenburg K."/>
            <person name="Chao H."/>
            <person name="Dinh H."/>
            <person name="Doddapaneni H."/>
            <person name="Downs B."/>
            <person name="Dugan-Rocha S."/>
            <person name="Elkadiri S."/>
            <person name="Gnanaolivu R.D."/>
            <person name="Hernandez B."/>
            <person name="Javaid M."/>
            <person name="Jayaseelan J.C."/>
            <person name="Lee S."/>
            <person name="Li M."/>
            <person name="Ming W."/>
            <person name="Munidasa M."/>
            <person name="Muniz J."/>
            <person name="Nguyen L."/>
            <person name="Ongeri F."/>
            <person name="Osuji N."/>
            <person name="Pu L.-L."/>
            <person name="Puazo M."/>
            <person name="Qu C."/>
            <person name="Quiroz J."/>
            <person name="Raj R."/>
            <person name="Weissenberger G."/>
            <person name="Xin Y."/>
            <person name="Zou X."/>
            <person name="Han Y."/>
            <person name="Richards S."/>
            <person name="Worley K."/>
            <person name="Muzny D."/>
            <person name="Gibbs R."/>
        </authorList>
    </citation>
    <scope>NUCLEOTIDE SEQUENCE</scope>
    <source>
        <strain evidence="8">Sampled in the wild</strain>
    </source>
</reference>
<dbReference type="InterPro" id="IPR038742">
    <property type="entry name" value="FRS2_PTB"/>
</dbReference>
<keyword evidence="3" id="KW-0519">Myristate</keyword>
<name>A0A8K0JUN1_LADFU</name>
<evidence type="ECO:0000256" key="1">
    <source>
        <dbReference type="ARBA" id="ARBA00004370"/>
    </source>
</evidence>
<dbReference type="Pfam" id="PF02174">
    <property type="entry name" value="IRS"/>
    <property type="match status" value="1"/>
</dbReference>
<reference evidence="8" key="2">
    <citation type="submission" date="2017-10" db="EMBL/GenBank/DDBJ databases">
        <title>Ladona fulva Genome sequencing and assembly.</title>
        <authorList>
            <person name="Murali S."/>
            <person name="Richards S."/>
            <person name="Bandaranaike D."/>
            <person name="Bellair M."/>
            <person name="Blankenburg K."/>
            <person name="Chao H."/>
            <person name="Dinh H."/>
            <person name="Doddapaneni H."/>
            <person name="Dugan-Rocha S."/>
            <person name="Elkadiri S."/>
            <person name="Gnanaolivu R."/>
            <person name="Hernandez B."/>
            <person name="Skinner E."/>
            <person name="Javaid M."/>
            <person name="Lee S."/>
            <person name="Li M."/>
            <person name="Ming W."/>
            <person name="Munidasa M."/>
            <person name="Muniz J."/>
            <person name="Nguyen L."/>
            <person name="Hughes D."/>
            <person name="Osuji N."/>
            <person name="Pu L.-L."/>
            <person name="Puazo M."/>
            <person name="Qu C."/>
            <person name="Quiroz J."/>
            <person name="Raj R."/>
            <person name="Weissenberger G."/>
            <person name="Xin Y."/>
            <person name="Zou X."/>
            <person name="Han Y."/>
            <person name="Worley K."/>
            <person name="Muzny D."/>
            <person name="Gibbs R."/>
        </authorList>
    </citation>
    <scope>NUCLEOTIDE SEQUENCE</scope>
    <source>
        <strain evidence="8">Sampled in the wild</strain>
    </source>
</reference>
<dbReference type="PANTHER" id="PTHR21258">
    <property type="entry name" value="DOCKING PROTEIN RELATED"/>
    <property type="match status" value="1"/>
</dbReference>
<dbReference type="SUPFAM" id="SSF50729">
    <property type="entry name" value="PH domain-like"/>
    <property type="match status" value="1"/>
</dbReference>
<sequence>MGCISSKTDINDLHPNVFHVMNVNEEGQCLSSGQLEITEADIIFYQKGKVPMKWPLKCLRRYGFDAELFSFESGRRCPTGPGIYAFNCRRAEQLFNMLQCHIQHCHNGATGGEDAVSREFPTVGMSSVPSIPSSGLHMSTSISRTGFPSNGGISGVNDNHGAGMDNGNYLEPVRSASRGPPTAPRIMSMQVGNGVSTVARLSVSSGPLSPQSTTSPPPNVNLCLGTAIGSSSSGNDNSSQYYTNEELFTDPEGRVSTIEDGNRQVFSAYTNGSAVTTPSEGGKSGQRLDLADVTVDQMSVGGGGTKSTPGSIAPPLLPLPYMNLGLGSPHSPYDTETNYAKLDDLIKSEQEAQLHLYMNVVPENSKETTAKIIAHSEQHCYENLEPGEINGEVTLPQADKVVNMQSSRVGVTNVGSTTTTTTQVPVHLSLTPVAQPPEVAPIREVNYVVLDLDRGSDSNNSQTLPTSPIGSVASFPESPRRVSEGYATIDFNKTVALSHSVNPNMDNDTEGSRKTRHNSTINELSLTRNSSSLSD</sequence>
<feature type="compositionally biased region" description="Polar residues" evidence="6">
    <location>
        <begin position="457"/>
        <end position="469"/>
    </location>
</feature>
<keyword evidence="4" id="KW-0472">Membrane</keyword>
<dbReference type="GO" id="GO:0016020">
    <property type="term" value="C:membrane"/>
    <property type="evidence" value="ECO:0007669"/>
    <property type="project" value="UniProtKB-SubCell"/>
</dbReference>
<feature type="domain" description="IRS-type PTB" evidence="7">
    <location>
        <begin position="10"/>
        <end position="112"/>
    </location>
</feature>
<dbReference type="Gene3D" id="2.30.29.30">
    <property type="entry name" value="Pleckstrin-homology domain (PH domain)/Phosphotyrosine-binding domain (PTB)"/>
    <property type="match status" value="1"/>
</dbReference>
<dbReference type="SMART" id="SM00310">
    <property type="entry name" value="PTBI"/>
    <property type="match status" value="1"/>
</dbReference>
<keyword evidence="5" id="KW-0449">Lipoprotein</keyword>
<evidence type="ECO:0000256" key="4">
    <source>
        <dbReference type="ARBA" id="ARBA00023136"/>
    </source>
</evidence>